<dbReference type="OrthoDB" id="5145609at2759"/>
<name>X0B7T0_FUSOX</name>
<organism evidence="2 3">
    <name type="scientific">Fusarium oxysporum f. sp. raphani 54005</name>
    <dbReference type="NCBI Taxonomy" id="1089458"/>
    <lineage>
        <taxon>Eukaryota</taxon>
        <taxon>Fungi</taxon>
        <taxon>Dikarya</taxon>
        <taxon>Ascomycota</taxon>
        <taxon>Pezizomycotina</taxon>
        <taxon>Sordariomycetes</taxon>
        <taxon>Hypocreomycetidae</taxon>
        <taxon>Hypocreales</taxon>
        <taxon>Nectriaceae</taxon>
        <taxon>Fusarium</taxon>
        <taxon>Fusarium oxysporum species complex</taxon>
    </lineage>
</organism>
<proteinExistence type="predicted"/>
<evidence type="ECO:0000313" key="2">
    <source>
        <dbReference type="EMBL" id="EXK78170.1"/>
    </source>
</evidence>
<protein>
    <recommendedName>
        <fullName evidence="1">CorA-like transporter domain-containing protein</fullName>
    </recommendedName>
</protein>
<dbReference type="Proteomes" id="UP000030663">
    <property type="component" value="Unassembled WGS sequence"/>
</dbReference>
<gene>
    <name evidence="2" type="ORF">FOQG_17138</name>
</gene>
<dbReference type="InterPro" id="IPR058257">
    <property type="entry name" value="CorA-like_dom"/>
</dbReference>
<dbReference type="Pfam" id="PF26616">
    <property type="entry name" value="CorA-like"/>
    <property type="match status" value="1"/>
</dbReference>
<dbReference type="EMBL" id="JH658538">
    <property type="protein sequence ID" value="EXK78170.1"/>
    <property type="molecule type" value="Genomic_DNA"/>
</dbReference>
<evidence type="ECO:0000313" key="3">
    <source>
        <dbReference type="Proteomes" id="UP000030663"/>
    </source>
</evidence>
<evidence type="ECO:0000259" key="1">
    <source>
        <dbReference type="Pfam" id="PF26616"/>
    </source>
</evidence>
<reference evidence="2 3" key="1">
    <citation type="submission" date="2011-11" db="EMBL/GenBank/DDBJ databases">
        <title>The Genome Sequence of Fusarium oxysporum PHW815.</title>
        <authorList>
            <consortium name="The Broad Institute Genome Sequencing Platform"/>
            <person name="Ma L.-J."/>
            <person name="Gale L.R."/>
            <person name="Schwartz D.C."/>
            <person name="Zhou S."/>
            <person name="Corby-Kistler H."/>
            <person name="Young S.K."/>
            <person name="Zeng Q."/>
            <person name="Gargeya S."/>
            <person name="Fitzgerald M."/>
            <person name="Haas B."/>
            <person name="Abouelleil A."/>
            <person name="Alvarado L."/>
            <person name="Arachchi H.M."/>
            <person name="Berlin A."/>
            <person name="Brown A."/>
            <person name="Chapman S.B."/>
            <person name="Chen Z."/>
            <person name="Dunbar C."/>
            <person name="Freedman E."/>
            <person name="Gearin G."/>
            <person name="Goldberg J."/>
            <person name="Griggs A."/>
            <person name="Gujja S."/>
            <person name="Heiman D."/>
            <person name="Howarth C."/>
            <person name="Larson L."/>
            <person name="Lui A."/>
            <person name="MacDonald P.J.P."/>
            <person name="Montmayeur A."/>
            <person name="Murphy C."/>
            <person name="Neiman D."/>
            <person name="Pearson M."/>
            <person name="Priest M."/>
            <person name="Roberts A."/>
            <person name="Saif S."/>
            <person name="Shea T."/>
            <person name="Shenoy N."/>
            <person name="Sisk P."/>
            <person name="Stolte C."/>
            <person name="Sykes S."/>
            <person name="Wortman J."/>
            <person name="Nusbaum C."/>
            <person name="Birren B."/>
        </authorList>
    </citation>
    <scope>NUCLEOTIDE SEQUENCE [LARGE SCALE GENOMIC DNA]</scope>
    <source>
        <strain evidence="2 3">54005</strain>
    </source>
</reference>
<keyword evidence="3" id="KW-1185">Reference proteome</keyword>
<dbReference type="HOGENOM" id="CLU_029947_3_0_1"/>
<feature type="domain" description="CorA-like transporter" evidence="1">
    <location>
        <begin position="150"/>
        <end position="250"/>
    </location>
</feature>
<sequence>MYDSVFEKPPGRGEKYPVDTDCYAPMGQDRNFLDQKLSEQSLELFQISGGGIDVISQIQDRGKAPDPLETQTPDKMSRIEGIAKSASFRVDVIKPAFSWSQICVTELAFRNVLATLHVFTPFLHVVHTFGTKTSDKQRARNVVHCHKWPAHGFEFCYNIRYFELNGRKRGNPWSLRQTGMYQNCVLRKQSRWILLNYSTYIYDRVSEAFASANVPHCGASTLVPHLFLLSAATRSWNLYIEALRHKVMLIEQKTYLSGLDQAPLHEHSPLFSDIQELKRLSDTISMAFDVINGQKEISVRCGDLHTSLALGHSDCDIADTIRMLQADLQHYHEEMTSLSRTTAKAEQLISSILAIRASNKLQTATDITQMNISDLHLQSRYMSVDAQNLLQVTERGHRDAIIMKILAQMAVVFLPASLVAASLISQYEDGELR</sequence>
<accession>X0B7T0</accession>
<dbReference type="AlphaFoldDB" id="X0B7T0"/>